<organism evidence="2 3">
    <name type="scientific">Candidatus Falkowbacteria bacterium RIFOXYA2_FULL_47_9</name>
    <dbReference type="NCBI Taxonomy" id="1797995"/>
    <lineage>
        <taxon>Bacteria</taxon>
        <taxon>Candidatus Falkowiibacteriota</taxon>
    </lineage>
</organism>
<protein>
    <submittedName>
        <fullName evidence="2">Uncharacterized protein</fullName>
    </submittedName>
</protein>
<feature type="transmembrane region" description="Helical" evidence="1">
    <location>
        <begin position="39"/>
        <end position="59"/>
    </location>
</feature>
<dbReference type="Proteomes" id="UP000178925">
    <property type="component" value="Unassembled WGS sequence"/>
</dbReference>
<dbReference type="AlphaFoldDB" id="A0A1F5SNT6"/>
<keyword evidence="1" id="KW-0812">Transmembrane</keyword>
<sequence length="60" mass="6824">MKNLLLFVVSALITAGLALGRPLYLYFDNKKREGIELFFWTGGWLVAATLLIFVVMVMMQ</sequence>
<evidence type="ECO:0000313" key="3">
    <source>
        <dbReference type="Proteomes" id="UP000178925"/>
    </source>
</evidence>
<accession>A0A1F5SNT6</accession>
<comment type="caution">
    <text evidence="2">The sequence shown here is derived from an EMBL/GenBank/DDBJ whole genome shotgun (WGS) entry which is preliminary data.</text>
</comment>
<keyword evidence="1" id="KW-0472">Membrane</keyword>
<proteinExistence type="predicted"/>
<name>A0A1F5SNT6_9BACT</name>
<dbReference type="EMBL" id="MFGC01000020">
    <property type="protein sequence ID" value="OGF28113.1"/>
    <property type="molecule type" value="Genomic_DNA"/>
</dbReference>
<gene>
    <name evidence="2" type="ORF">A2242_00110</name>
</gene>
<evidence type="ECO:0000313" key="2">
    <source>
        <dbReference type="EMBL" id="OGF28113.1"/>
    </source>
</evidence>
<reference evidence="2 3" key="1">
    <citation type="journal article" date="2016" name="Nat. Commun.">
        <title>Thousands of microbial genomes shed light on interconnected biogeochemical processes in an aquifer system.</title>
        <authorList>
            <person name="Anantharaman K."/>
            <person name="Brown C.T."/>
            <person name="Hug L.A."/>
            <person name="Sharon I."/>
            <person name="Castelle C.J."/>
            <person name="Probst A.J."/>
            <person name="Thomas B.C."/>
            <person name="Singh A."/>
            <person name="Wilkins M.J."/>
            <person name="Karaoz U."/>
            <person name="Brodie E.L."/>
            <person name="Williams K.H."/>
            <person name="Hubbard S.S."/>
            <person name="Banfield J.F."/>
        </authorList>
    </citation>
    <scope>NUCLEOTIDE SEQUENCE [LARGE SCALE GENOMIC DNA]</scope>
</reference>
<evidence type="ECO:0000256" key="1">
    <source>
        <dbReference type="SAM" id="Phobius"/>
    </source>
</evidence>
<keyword evidence="1" id="KW-1133">Transmembrane helix</keyword>